<reference evidence="6" key="2">
    <citation type="submission" date="2025-09" db="UniProtKB">
        <authorList>
            <consortium name="Ensembl"/>
        </authorList>
    </citation>
    <scope>IDENTIFICATION</scope>
</reference>
<evidence type="ECO:0008006" key="8">
    <source>
        <dbReference type="Google" id="ProtNLM"/>
    </source>
</evidence>
<dbReference type="PANTHER" id="PTHR13578">
    <property type="entry name" value="ADDITIONAL SEX COMBS LIKE PROTEIN ASXL"/>
    <property type="match status" value="1"/>
</dbReference>
<dbReference type="InterPro" id="IPR026905">
    <property type="entry name" value="ASX-like_PHD"/>
</dbReference>
<dbReference type="Proteomes" id="UP000694428">
    <property type="component" value="Unplaced"/>
</dbReference>
<feature type="region of interest" description="Disordered" evidence="3">
    <location>
        <begin position="829"/>
        <end position="857"/>
    </location>
</feature>
<dbReference type="InterPro" id="IPR028020">
    <property type="entry name" value="ASX_DEUBAD_dom"/>
</dbReference>
<name>A0A8C9EX09_PAVCR</name>
<feature type="compositionally biased region" description="Acidic residues" evidence="3">
    <location>
        <begin position="1014"/>
        <end position="1023"/>
    </location>
</feature>
<dbReference type="GO" id="GO:0003682">
    <property type="term" value="F:chromatin binding"/>
    <property type="evidence" value="ECO:0007669"/>
    <property type="project" value="TreeGrafter"/>
</dbReference>
<dbReference type="Pfam" id="PF13919">
    <property type="entry name" value="ASXH"/>
    <property type="match status" value="1"/>
</dbReference>
<evidence type="ECO:0000256" key="1">
    <source>
        <dbReference type="ARBA" id="ARBA00006391"/>
    </source>
</evidence>
<feature type="compositionally biased region" description="Basic and acidic residues" evidence="3">
    <location>
        <begin position="307"/>
        <end position="317"/>
    </location>
</feature>
<feature type="region of interest" description="Disordered" evidence="3">
    <location>
        <begin position="542"/>
        <end position="645"/>
    </location>
</feature>
<feature type="region of interest" description="Disordered" evidence="3">
    <location>
        <begin position="982"/>
        <end position="1056"/>
    </location>
</feature>
<evidence type="ECO:0000313" key="6">
    <source>
        <dbReference type="Ensembl" id="ENSPSTP00000007183.1"/>
    </source>
</evidence>
<feature type="compositionally biased region" description="Low complexity" evidence="3">
    <location>
        <begin position="1120"/>
        <end position="1138"/>
    </location>
</feature>
<feature type="compositionally biased region" description="Gly residues" evidence="3">
    <location>
        <begin position="546"/>
        <end position="563"/>
    </location>
</feature>
<feature type="compositionally biased region" description="Polar residues" evidence="3">
    <location>
        <begin position="604"/>
        <end position="644"/>
    </location>
</feature>
<dbReference type="GO" id="GO:0003677">
    <property type="term" value="F:DNA binding"/>
    <property type="evidence" value="ECO:0007669"/>
    <property type="project" value="InterPro"/>
</dbReference>
<feature type="compositionally biased region" description="Basic and acidic residues" evidence="3">
    <location>
        <begin position="362"/>
        <end position="379"/>
    </location>
</feature>
<feature type="compositionally biased region" description="Polar residues" evidence="3">
    <location>
        <begin position="454"/>
        <end position="466"/>
    </location>
</feature>
<organism evidence="6 7">
    <name type="scientific">Pavo cristatus</name>
    <name type="common">Indian peafowl</name>
    <name type="synonym">Blue peafowl</name>
    <dbReference type="NCBI Taxonomy" id="9049"/>
    <lineage>
        <taxon>Eukaryota</taxon>
        <taxon>Metazoa</taxon>
        <taxon>Chordata</taxon>
        <taxon>Craniata</taxon>
        <taxon>Vertebrata</taxon>
        <taxon>Euteleostomi</taxon>
        <taxon>Archelosauria</taxon>
        <taxon>Archosauria</taxon>
        <taxon>Dinosauria</taxon>
        <taxon>Saurischia</taxon>
        <taxon>Theropoda</taxon>
        <taxon>Coelurosauria</taxon>
        <taxon>Aves</taxon>
        <taxon>Neognathae</taxon>
        <taxon>Galloanserae</taxon>
        <taxon>Galliformes</taxon>
        <taxon>Phasianidae</taxon>
        <taxon>Phasianinae</taxon>
        <taxon>Pavo</taxon>
    </lineage>
</organism>
<dbReference type="AlphaFoldDB" id="A0A8C9EX09"/>
<comment type="similarity">
    <text evidence="1">Belongs to the Asx family.</text>
</comment>
<proteinExistence type="inferred from homology"/>
<reference evidence="6" key="1">
    <citation type="submission" date="2025-08" db="UniProtKB">
        <authorList>
            <consortium name="Ensembl"/>
        </authorList>
    </citation>
    <scope>IDENTIFICATION</scope>
</reference>
<feature type="compositionally biased region" description="Low complexity" evidence="3">
    <location>
        <begin position="28"/>
        <end position="49"/>
    </location>
</feature>
<feature type="compositionally biased region" description="Polar residues" evidence="3">
    <location>
        <begin position="725"/>
        <end position="750"/>
    </location>
</feature>
<evidence type="ECO:0000259" key="5">
    <source>
        <dbReference type="Pfam" id="PF13922"/>
    </source>
</evidence>
<evidence type="ECO:0000313" key="7">
    <source>
        <dbReference type="Proteomes" id="UP000694428"/>
    </source>
</evidence>
<evidence type="ECO:0000259" key="4">
    <source>
        <dbReference type="Pfam" id="PF13919"/>
    </source>
</evidence>
<feature type="domain" description="Protein ASX-like PHD" evidence="5">
    <location>
        <begin position="1209"/>
        <end position="1268"/>
    </location>
</feature>
<protein>
    <recommendedName>
        <fullName evidence="8">ASXL transcriptional regulator 2</fullName>
    </recommendedName>
</protein>
<feature type="region of interest" description="Disordered" evidence="3">
    <location>
        <begin position="672"/>
        <end position="696"/>
    </location>
</feature>
<dbReference type="GO" id="GO:0035517">
    <property type="term" value="C:PR-DUB complex"/>
    <property type="evidence" value="ECO:0007669"/>
    <property type="project" value="TreeGrafter"/>
</dbReference>
<feature type="region of interest" description="Disordered" evidence="3">
    <location>
        <begin position="247"/>
        <end position="481"/>
    </location>
</feature>
<evidence type="ECO:0000256" key="3">
    <source>
        <dbReference type="SAM" id="MobiDB-lite"/>
    </source>
</evidence>
<dbReference type="PANTHER" id="PTHR13578:SF11">
    <property type="entry name" value="POLYCOMB GROUP PROTEIN ASXL2-RELATED"/>
    <property type="match status" value="1"/>
</dbReference>
<dbReference type="GO" id="GO:0042975">
    <property type="term" value="F:peroxisome proliferator activated receptor binding"/>
    <property type="evidence" value="ECO:0007669"/>
    <property type="project" value="TreeGrafter"/>
</dbReference>
<feature type="region of interest" description="Disordered" evidence="3">
    <location>
        <begin position="97"/>
        <end position="126"/>
    </location>
</feature>
<sequence length="1270" mass="132905">YLEYPVPNRLNCPYIFFLAVSSRLSQTSSPQTSCQSPSIQTGKVISSSQKHSKKALKQALKQQQQKQQQQQCRAGMPVSSNQHALLKAVKAASASTPTKPAWVGKQSDGHSNSSQNSTFSSSASVKLDNSLPGLGKKPFQRSDRLHASKTFIFSDYDLVTTRHVTFAFSANYHCLLCDVFQVGADGLMKLSGSALNNEFFTSAAQGWKERLSEGEFTPEMQLRIRQEIEKEKKVELWKEHFFESYYGQSSGLSPEESERLTANTSADDVEAEKPAAEQPKCMPVKEEITSPLESKAQVVQEAPTVKKGGEERREEMQPKAAKPAEASVSPAGCAAKPSDPQIQERIQGEPIQESPQPAVSQKLEEERKHTASKEAKEAVRAPVLAPSKPKSPEAGEAAAKVTSPVAAPPTPEKKPSVSEEMEVSVEGHKRKSESSEEALTTPEKKPRIAEKCHQQQPAFRSHTQSFPAAGPPVPRVPPLKIPVSRISPMPFPAGQVSPRVRFPASLISPARTGARTLADIKAKAQQVRAQRAAAAAAAAAASSGGAVPGPGPGGGPAGGGGTGNAATSGGSETGTRGNALELAGTGSGGSSRRFLSRCPGTHSPMETQEQPATPSLSRAQLQQTSMLQSRSGAGNTGTDCSSPAVSAIEQISRIKQSPPNVAINQVSGSSCAGGCDKQEKAPSAPAGPGQACGASTVRDGTTCVTVSSADSNANITKVAPAALGGTSSDVPKGTSPSPLMPSLTTASSEAQAGGAVVSAPSAPCSNTLSAAPSLKTHPSSSGALPKANSSIPANNPLVTQLLQGKSVPLEQILPKPLTKAEMKTVPLASNEEKGAAAPGVAGSGAGAEGGERQSGLSPQQLGKIFCQSRPLPHIPRTFVLPAGKEPGADQHPEALSKTAQEQILQTLIKRVQRQNLLPVLQPSQVNLAHSGFQLENSSTSQRFVLGFMGRRTSKPAMSGHYLLNISTYGRGSESLRRGFSLNPETRSCLNSPASGPKAEFGECEEMPGHGSSSEEGDVDDESTGDEREHVSVKEEPQASHVAAPCEKEQVSHGANSSDYSILAKKGVKTEAAVSQQAAGSRESSQELDGTALARDFIQAAQEQMVHTVKGKTHSSPELFSSSAPPSDSAQPQLPQLSHPHPPKLGGDAAAAQLIGPSYSGTINVSTSPDVNQGSLMSGLSECNQLSSSMGNVMSFSVTVTTIPTSQAMNSGNHSQTIPVQAFAEDSSMEDSPSKCYCRLKAMIMCKGCGAFCHDDCIGPSKLCVSCLVVR</sequence>
<feature type="compositionally biased region" description="Pro residues" evidence="3">
    <location>
        <begin position="469"/>
        <end position="480"/>
    </location>
</feature>
<dbReference type="InterPro" id="IPR024811">
    <property type="entry name" value="ASX/ASX-like"/>
</dbReference>
<feature type="compositionally biased region" description="Basic and acidic residues" evidence="3">
    <location>
        <begin position="1024"/>
        <end position="1037"/>
    </location>
</feature>
<keyword evidence="2" id="KW-0678">Repressor</keyword>
<feature type="compositionally biased region" description="Low complexity" evidence="3">
    <location>
        <begin position="111"/>
        <end position="124"/>
    </location>
</feature>
<dbReference type="Pfam" id="PF13922">
    <property type="entry name" value="PHD_3"/>
    <property type="match status" value="1"/>
</dbReference>
<feature type="region of interest" description="Disordered" evidence="3">
    <location>
        <begin position="1104"/>
        <end position="1147"/>
    </location>
</feature>
<dbReference type="GO" id="GO:0009887">
    <property type="term" value="P:animal organ morphogenesis"/>
    <property type="evidence" value="ECO:0007669"/>
    <property type="project" value="TreeGrafter"/>
</dbReference>
<accession>A0A8C9EX09</accession>
<feature type="compositionally biased region" description="Low complexity" evidence="3">
    <location>
        <begin position="564"/>
        <end position="577"/>
    </location>
</feature>
<dbReference type="Ensembl" id="ENSPSTT00000007538.1">
    <property type="protein sequence ID" value="ENSPSTP00000007183.1"/>
    <property type="gene ID" value="ENSPSTG00000005087.1"/>
</dbReference>
<feature type="region of interest" description="Disordered" evidence="3">
    <location>
        <begin position="28"/>
        <end position="50"/>
    </location>
</feature>
<feature type="compositionally biased region" description="Basic and acidic residues" evidence="3">
    <location>
        <begin position="442"/>
        <end position="453"/>
    </location>
</feature>
<feature type="compositionally biased region" description="Polar residues" evidence="3">
    <location>
        <begin position="982"/>
        <end position="993"/>
    </location>
</feature>
<evidence type="ECO:0000256" key="2">
    <source>
        <dbReference type="ARBA" id="ARBA00022491"/>
    </source>
</evidence>
<feature type="region of interest" description="Disordered" evidence="3">
    <location>
        <begin position="722"/>
        <end position="758"/>
    </location>
</feature>
<dbReference type="GO" id="GO:0045944">
    <property type="term" value="P:positive regulation of transcription by RNA polymerase II"/>
    <property type="evidence" value="ECO:0007669"/>
    <property type="project" value="TreeGrafter"/>
</dbReference>
<feature type="region of interest" description="Disordered" evidence="3">
    <location>
        <begin position="769"/>
        <end position="788"/>
    </location>
</feature>
<keyword evidence="7" id="KW-1185">Reference proteome</keyword>
<feature type="domain" description="ASX DEUBAD" evidence="4">
    <location>
        <begin position="194"/>
        <end position="248"/>
    </location>
</feature>